<dbReference type="AlphaFoldDB" id="A0A3L6SHK2"/>
<dbReference type="EMBL" id="PQIB02000004">
    <property type="protein sequence ID" value="RLN22071.1"/>
    <property type="molecule type" value="Genomic_DNA"/>
</dbReference>
<keyword evidence="3" id="KW-1185">Reference proteome</keyword>
<evidence type="ECO:0000313" key="2">
    <source>
        <dbReference type="EMBL" id="RLN22071.1"/>
    </source>
</evidence>
<name>A0A3L6SHK2_PANMI</name>
<protein>
    <submittedName>
        <fullName evidence="2">Uncharacterized protein</fullName>
    </submittedName>
</protein>
<feature type="region of interest" description="Disordered" evidence="1">
    <location>
        <begin position="28"/>
        <end position="64"/>
    </location>
</feature>
<dbReference type="Proteomes" id="UP000275267">
    <property type="component" value="Unassembled WGS sequence"/>
</dbReference>
<sequence>MSYWRQSNVDEMLLEDFAAKGFFPPKEVAGWRAPPPEHEEPHPEPHEVRRPRHDDVYPEYTPAESNKGWHGDLFYIRNPPEAPFPEFHGGRPVRDLSWTWGTPMSEKFLAREIKEVI</sequence>
<evidence type="ECO:0000256" key="1">
    <source>
        <dbReference type="SAM" id="MobiDB-lite"/>
    </source>
</evidence>
<evidence type="ECO:0000313" key="3">
    <source>
        <dbReference type="Proteomes" id="UP000275267"/>
    </source>
</evidence>
<reference evidence="3" key="1">
    <citation type="journal article" date="2019" name="Nat. Commun.">
        <title>The genome of broomcorn millet.</title>
        <authorList>
            <person name="Zou C."/>
            <person name="Miki D."/>
            <person name="Li D."/>
            <person name="Tang Q."/>
            <person name="Xiao L."/>
            <person name="Rajput S."/>
            <person name="Deng P."/>
            <person name="Jia W."/>
            <person name="Huang R."/>
            <person name="Zhang M."/>
            <person name="Sun Y."/>
            <person name="Hu J."/>
            <person name="Fu X."/>
            <person name="Schnable P.S."/>
            <person name="Li F."/>
            <person name="Zhang H."/>
            <person name="Feng B."/>
            <person name="Zhu X."/>
            <person name="Liu R."/>
            <person name="Schnable J.C."/>
            <person name="Zhu J.-K."/>
            <person name="Zhang H."/>
        </authorList>
    </citation>
    <scope>NUCLEOTIDE SEQUENCE [LARGE SCALE GENOMIC DNA]</scope>
</reference>
<comment type="caution">
    <text evidence="2">The sequence shown here is derived from an EMBL/GenBank/DDBJ whole genome shotgun (WGS) entry which is preliminary data.</text>
</comment>
<accession>A0A3L6SHK2</accession>
<gene>
    <name evidence="2" type="ORF">C2845_PM07G23000</name>
</gene>
<organism evidence="2 3">
    <name type="scientific">Panicum miliaceum</name>
    <name type="common">Proso millet</name>
    <name type="synonym">Broomcorn millet</name>
    <dbReference type="NCBI Taxonomy" id="4540"/>
    <lineage>
        <taxon>Eukaryota</taxon>
        <taxon>Viridiplantae</taxon>
        <taxon>Streptophyta</taxon>
        <taxon>Embryophyta</taxon>
        <taxon>Tracheophyta</taxon>
        <taxon>Spermatophyta</taxon>
        <taxon>Magnoliopsida</taxon>
        <taxon>Liliopsida</taxon>
        <taxon>Poales</taxon>
        <taxon>Poaceae</taxon>
        <taxon>PACMAD clade</taxon>
        <taxon>Panicoideae</taxon>
        <taxon>Panicodae</taxon>
        <taxon>Paniceae</taxon>
        <taxon>Panicinae</taxon>
        <taxon>Panicum</taxon>
        <taxon>Panicum sect. Panicum</taxon>
    </lineage>
</organism>
<feature type="compositionally biased region" description="Basic and acidic residues" evidence="1">
    <location>
        <begin position="35"/>
        <end position="56"/>
    </location>
</feature>
<proteinExistence type="predicted"/>